<sequence>MPSFVAMEALVHLVFTFCKVSIQASIYALLLLVLVQLLGYLLPSHLLVQASRNTKRFWWTSGFLISVALFIFSFTYWGNHGLGDYSRIPLGYGEAMEEMNGTMTYFEPIKNIAGREDNPEIIAYQLRNDVLCAALGSDSTFFVYDLASKRSRLFDGQRAYNDYAHRANLPTASHFEPFAQQYTRYWNGWRFWLLA</sequence>
<organism evidence="2 3">
    <name type="scientific">Hymenobacter persicinus</name>
    <dbReference type="NCBI Taxonomy" id="2025506"/>
    <lineage>
        <taxon>Bacteria</taxon>
        <taxon>Pseudomonadati</taxon>
        <taxon>Bacteroidota</taxon>
        <taxon>Cytophagia</taxon>
        <taxon>Cytophagales</taxon>
        <taxon>Hymenobacteraceae</taxon>
        <taxon>Hymenobacter</taxon>
    </lineage>
</organism>
<accession>A0A4Q5L6K9</accession>
<gene>
    <name evidence="2" type="ORF">EWM57_19895</name>
</gene>
<evidence type="ECO:0000313" key="2">
    <source>
        <dbReference type="EMBL" id="RYU75458.1"/>
    </source>
</evidence>
<keyword evidence="3" id="KW-1185">Reference proteome</keyword>
<keyword evidence="1" id="KW-1133">Transmembrane helix</keyword>
<feature type="transmembrane region" description="Helical" evidence="1">
    <location>
        <begin position="20"/>
        <end position="42"/>
    </location>
</feature>
<dbReference type="RefSeq" id="WP_129923056.1">
    <property type="nucleotide sequence ID" value="NZ_SEWE01000070.1"/>
</dbReference>
<keyword evidence="1" id="KW-0472">Membrane</keyword>
<reference evidence="2 3" key="1">
    <citation type="submission" date="2019-02" db="EMBL/GenBank/DDBJ databases">
        <title>Bacterial novel species isolated from soil.</title>
        <authorList>
            <person name="Jung H.-Y."/>
        </authorList>
    </citation>
    <scope>NUCLEOTIDE SEQUENCE [LARGE SCALE GENOMIC DNA]</scope>
    <source>
        <strain evidence="2 3">1-3-3-3</strain>
    </source>
</reference>
<dbReference type="AlphaFoldDB" id="A0A4Q5L6K9"/>
<dbReference type="EMBL" id="SEWE01000070">
    <property type="protein sequence ID" value="RYU75458.1"/>
    <property type="molecule type" value="Genomic_DNA"/>
</dbReference>
<evidence type="ECO:0000313" key="3">
    <source>
        <dbReference type="Proteomes" id="UP000294155"/>
    </source>
</evidence>
<dbReference type="Proteomes" id="UP000294155">
    <property type="component" value="Unassembled WGS sequence"/>
</dbReference>
<dbReference type="OrthoDB" id="1367524at2"/>
<comment type="caution">
    <text evidence="2">The sequence shown here is derived from an EMBL/GenBank/DDBJ whole genome shotgun (WGS) entry which is preliminary data.</text>
</comment>
<protein>
    <submittedName>
        <fullName evidence="2">Uncharacterized protein</fullName>
    </submittedName>
</protein>
<evidence type="ECO:0000256" key="1">
    <source>
        <dbReference type="SAM" id="Phobius"/>
    </source>
</evidence>
<keyword evidence="1" id="KW-0812">Transmembrane</keyword>
<name>A0A4Q5L6K9_9BACT</name>
<feature type="transmembrane region" description="Helical" evidence="1">
    <location>
        <begin position="57"/>
        <end position="77"/>
    </location>
</feature>
<proteinExistence type="predicted"/>